<comment type="caution">
    <text evidence="2">The sequence shown here is derived from an EMBL/GenBank/DDBJ whole genome shotgun (WGS) entry which is preliminary data.</text>
</comment>
<feature type="transmembrane region" description="Helical" evidence="1">
    <location>
        <begin position="40"/>
        <end position="57"/>
    </location>
</feature>
<keyword evidence="1" id="KW-1133">Transmembrane helix</keyword>
<sequence>MINIKFWQNQTNMNLTWLAALILSLVFIDTDHTLKQNTPAFFLFAFSIVGFLREGFLKKIGFRD</sequence>
<evidence type="ECO:0000313" key="3">
    <source>
        <dbReference type="Proteomes" id="UP000240989"/>
    </source>
</evidence>
<name>A0ABX5H1V0_PHOAN</name>
<gene>
    <name evidence="2" type="ORF">C0W27_15865</name>
</gene>
<accession>A0ABX5H1V0</accession>
<dbReference type="RefSeq" id="WP_045152876.1">
    <property type="nucleotide sequence ID" value="NZ_JZSW01000007.1"/>
</dbReference>
<keyword evidence="3" id="KW-1185">Reference proteome</keyword>
<organism evidence="2 3">
    <name type="scientific">Photobacterium angustum</name>
    <dbReference type="NCBI Taxonomy" id="661"/>
    <lineage>
        <taxon>Bacteria</taxon>
        <taxon>Pseudomonadati</taxon>
        <taxon>Pseudomonadota</taxon>
        <taxon>Gammaproteobacteria</taxon>
        <taxon>Vibrionales</taxon>
        <taxon>Vibrionaceae</taxon>
        <taxon>Photobacterium</taxon>
    </lineage>
</organism>
<dbReference type="EMBL" id="PYOU01000014">
    <property type="protein sequence ID" value="PSX07044.1"/>
    <property type="molecule type" value="Genomic_DNA"/>
</dbReference>
<reference evidence="2 3" key="1">
    <citation type="submission" date="2018-01" db="EMBL/GenBank/DDBJ databases">
        <title>Whole genome sequencing of Histamine producing bacteria.</title>
        <authorList>
            <person name="Butler K."/>
        </authorList>
    </citation>
    <scope>NUCLEOTIDE SEQUENCE [LARGE SCALE GENOMIC DNA]</scope>
    <source>
        <strain evidence="2 3">A6-1</strain>
    </source>
</reference>
<keyword evidence="1" id="KW-0472">Membrane</keyword>
<keyword evidence="1" id="KW-0812">Transmembrane</keyword>
<evidence type="ECO:0000256" key="1">
    <source>
        <dbReference type="SAM" id="Phobius"/>
    </source>
</evidence>
<protein>
    <submittedName>
        <fullName evidence="2">Uncharacterized protein</fullName>
    </submittedName>
</protein>
<evidence type="ECO:0000313" key="2">
    <source>
        <dbReference type="EMBL" id="PSX07044.1"/>
    </source>
</evidence>
<dbReference type="Proteomes" id="UP000240989">
    <property type="component" value="Unassembled WGS sequence"/>
</dbReference>
<proteinExistence type="predicted"/>
<feature type="transmembrane region" description="Helical" evidence="1">
    <location>
        <begin position="12"/>
        <end position="28"/>
    </location>
</feature>